<dbReference type="FunFam" id="1.25.40.570:FF:000013">
    <property type="entry name" value="Proteasome regulatory particle subunit (RpnG)"/>
    <property type="match status" value="1"/>
</dbReference>
<dbReference type="AlphaFoldDB" id="A0A8K0X561"/>
<proteinExistence type="predicted"/>
<dbReference type="InterPro" id="IPR000717">
    <property type="entry name" value="PCI_dom"/>
</dbReference>
<sequence>MGAEPQHAKWPLLPLSQHVFTLTNPYAARAAQQTSAKTLQDAITEHRMAPFYRYLAHPIEGILNSVGEGSSQQVPGRPPSRKSSLVGLVASRAHNAVSLPWDEDLYQKLKKENDEELAGIQKEEDEANEQAGDTEVQAAKAKRAEFWARVGDKDRAITAYEDAFEKIGILGTKIDLVLAIIRMGLFYGDKLLVKKHVERAKTLVESGGDWDRRNRLKAYEGLYLLTVRSYAAAAPLLLDSLSTFTSYELCTYSSLVVYSVLAGSVSLKRVDFKSKVVDAPEIKAILGDGEDKLLALTGALSAGPGVDDSAANSGDEGSRAAPGKTTVVNLTTLGTGAGDQPEAELAIDFSSLAQLVSSLYNGSYKHFFQALALVEENFLSQDRYLHEHRQWFIREMRLRAYQQLLQSYRVVGLESMATDFGVTVDFLDRDLARFIAAGRIPCTIDRVSGKGVIETNRPDDKNKQYQDVVRQGDQLITKLQKYGQAVRLRGSERA</sequence>
<dbReference type="PROSITE" id="PS50250">
    <property type="entry name" value="PCI"/>
    <property type="match status" value="1"/>
</dbReference>
<dbReference type="OrthoDB" id="1452at2759"/>
<dbReference type="Proteomes" id="UP000813385">
    <property type="component" value="Unassembled WGS sequence"/>
</dbReference>
<evidence type="ECO:0000259" key="2">
    <source>
        <dbReference type="PROSITE" id="PS50250"/>
    </source>
</evidence>
<feature type="domain" description="PCI" evidence="2">
    <location>
        <begin position="229"/>
        <end position="458"/>
    </location>
</feature>
<reference evidence="3" key="1">
    <citation type="journal article" date="2021" name="Nat. Commun.">
        <title>Genetic determinants of endophytism in the Arabidopsis root mycobiome.</title>
        <authorList>
            <person name="Mesny F."/>
            <person name="Miyauchi S."/>
            <person name="Thiergart T."/>
            <person name="Pickel B."/>
            <person name="Atanasova L."/>
            <person name="Karlsson M."/>
            <person name="Huettel B."/>
            <person name="Barry K.W."/>
            <person name="Haridas S."/>
            <person name="Chen C."/>
            <person name="Bauer D."/>
            <person name="Andreopoulos W."/>
            <person name="Pangilinan J."/>
            <person name="LaButti K."/>
            <person name="Riley R."/>
            <person name="Lipzen A."/>
            <person name="Clum A."/>
            <person name="Drula E."/>
            <person name="Henrissat B."/>
            <person name="Kohler A."/>
            <person name="Grigoriev I.V."/>
            <person name="Martin F.M."/>
            <person name="Hacquard S."/>
        </authorList>
    </citation>
    <scope>NUCLEOTIDE SEQUENCE</scope>
    <source>
        <strain evidence="3">MPI-CAGE-AT-0016</strain>
    </source>
</reference>
<gene>
    <name evidence="3" type="ORF">B0T11DRAFT_252810</name>
</gene>
<comment type="caution">
    <text evidence="3">The sequence shown here is derived from an EMBL/GenBank/DDBJ whole genome shotgun (WGS) entry which is preliminary data.</text>
</comment>
<keyword evidence="1 3" id="KW-0647">Proteasome</keyword>
<dbReference type="GO" id="GO:0043161">
    <property type="term" value="P:proteasome-mediated ubiquitin-dependent protein catabolic process"/>
    <property type="evidence" value="ECO:0007669"/>
    <property type="project" value="TreeGrafter"/>
</dbReference>
<dbReference type="FunFam" id="1.25.40.570:FF:000021">
    <property type="entry name" value="Putative proteasome regulatory particle subunit"/>
    <property type="match status" value="1"/>
</dbReference>
<dbReference type="EMBL" id="JAGPXD010000002">
    <property type="protein sequence ID" value="KAH7367513.1"/>
    <property type="molecule type" value="Genomic_DNA"/>
</dbReference>
<organism evidence="3 4">
    <name type="scientific">Plectosphaerella cucumerina</name>
    <dbReference type="NCBI Taxonomy" id="40658"/>
    <lineage>
        <taxon>Eukaryota</taxon>
        <taxon>Fungi</taxon>
        <taxon>Dikarya</taxon>
        <taxon>Ascomycota</taxon>
        <taxon>Pezizomycotina</taxon>
        <taxon>Sordariomycetes</taxon>
        <taxon>Hypocreomycetidae</taxon>
        <taxon>Glomerellales</taxon>
        <taxon>Plectosphaerellaceae</taxon>
        <taxon>Plectosphaerella</taxon>
    </lineage>
</organism>
<dbReference type="InterPro" id="IPR045135">
    <property type="entry name" value="Rpn7_N"/>
</dbReference>
<dbReference type="SMART" id="SM00088">
    <property type="entry name" value="PINT"/>
    <property type="match status" value="1"/>
</dbReference>
<dbReference type="Pfam" id="PF10602">
    <property type="entry name" value="RPN7"/>
    <property type="match status" value="1"/>
</dbReference>
<dbReference type="InterPro" id="IPR036390">
    <property type="entry name" value="WH_DNA-bd_sf"/>
</dbReference>
<dbReference type="SUPFAM" id="SSF46785">
    <property type="entry name" value="Winged helix' DNA-binding domain"/>
    <property type="match status" value="1"/>
</dbReference>
<dbReference type="InterPro" id="IPR019585">
    <property type="entry name" value="Rpn7/CSN1"/>
</dbReference>
<evidence type="ECO:0000313" key="3">
    <source>
        <dbReference type="EMBL" id="KAH7367513.1"/>
    </source>
</evidence>
<dbReference type="GO" id="GO:0005838">
    <property type="term" value="C:proteasome regulatory particle"/>
    <property type="evidence" value="ECO:0007669"/>
    <property type="project" value="TreeGrafter"/>
</dbReference>
<dbReference type="PANTHER" id="PTHR14145:SF1">
    <property type="entry name" value="26S PROTEASOME NON-ATPASE REGULATORY SUBUNIT 6"/>
    <property type="match status" value="1"/>
</dbReference>
<name>A0A8K0X561_9PEZI</name>
<dbReference type="InterPro" id="IPR049549">
    <property type="entry name" value="RPN7_PSMD6_C"/>
</dbReference>
<dbReference type="Pfam" id="PF21154">
    <property type="entry name" value="RPN7_PSMD6_C"/>
    <property type="match status" value="1"/>
</dbReference>
<dbReference type="PANTHER" id="PTHR14145">
    <property type="entry name" value="26S PROTESOME SUBUNIT 6"/>
    <property type="match status" value="1"/>
</dbReference>
<evidence type="ECO:0000313" key="4">
    <source>
        <dbReference type="Proteomes" id="UP000813385"/>
    </source>
</evidence>
<evidence type="ECO:0000256" key="1">
    <source>
        <dbReference type="ARBA" id="ARBA00022942"/>
    </source>
</evidence>
<dbReference type="Gene3D" id="1.25.40.570">
    <property type="match status" value="2"/>
</dbReference>
<protein>
    <submittedName>
        <fullName evidence="3">26S proteasome regulatory subunit RPN7</fullName>
    </submittedName>
</protein>
<keyword evidence="4" id="KW-1185">Reference proteome</keyword>
<dbReference type="Pfam" id="PF01399">
    <property type="entry name" value="PCI"/>
    <property type="match status" value="1"/>
</dbReference>
<accession>A0A8K0X561</accession>